<accession>A0ABV6TKA9</accession>
<evidence type="ECO:0000313" key="2">
    <source>
        <dbReference type="Proteomes" id="UP001589887"/>
    </source>
</evidence>
<organism evidence="1 2">
    <name type="scientific">Streptomyces noboritoensis</name>
    <dbReference type="NCBI Taxonomy" id="67337"/>
    <lineage>
        <taxon>Bacteria</taxon>
        <taxon>Bacillati</taxon>
        <taxon>Actinomycetota</taxon>
        <taxon>Actinomycetes</taxon>
        <taxon>Kitasatosporales</taxon>
        <taxon>Streptomycetaceae</taxon>
        <taxon>Streptomyces</taxon>
    </lineage>
</organism>
<evidence type="ECO:0000313" key="1">
    <source>
        <dbReference type="EMBL" id="MFC0844940.1"/>
    </source>
</evidence>
<name>A0ABV6TKA9_9ACTN</name>
<dbReference type="RefSeq" id="WP_394319505.1">
    <property type="nucleotide sequence ID" value="NZ_JBHMQV010000009.1"/>
</dbReference>
<gene>
    <name evidence="1" type="ORF">ACFH04_14635</name>
</gene>
<proteinExistence type="predicted"/>
<comment type="caution">
    <text evidence="1">The sequence shown here is derived from an EMBL/GenBank/DDBJ whole genome shotgun (WGS) entry which is preliminary data.</text>
</comment>
<dbReference type="EMBL" id="JBHMQV010000009">
    <property type="protein sequence ID" value="MFC0844940.1"/>
    <property type="molecule type" value="Genomic_DNA"/>
</dbReference>
<dbReference type="Proteomes" id="UP001589887">
    <property type="component" value="Unassembled WGS sequence"/>
</dbReference>
<keyword evidence="2" id="KW-1185">Reference proteome</keyword>
<protein>
    <submittedName>
        <fullName evidence="1">Uncharacterized protein</fullName>
    </submittedName>
</protein>
<reference evidence="1 2" key="1">
    <citation type="submission" date="2024-09" db="EMBL/GenBank/DDBJ databases">
        <authorList>
            <person name="Sun Q."/>
            <person name="Mori K."/>
        </authorList>
    </citation>
    <scope>NUCLEOTIDE SEQUENCE [LARGE SCALE GENOMIC DNA]</scope>
    <source>
        <strain evidence="1 2">JCM 4557</strain>
    </source>
</reference>
<sequence length="59" mass="6088">MNAIKPSADPAAHRQCEVCKEPGADTAIRLLVVDSGGCHASYAHRGCAEANEPTGVITP</sequence>